<feature type="transmembrane region" description="Helical" evidence="7">
    <location>
        <begin position="73"/>
        <end position="91"/>
    </location>
</feature>
<evidence type="ECO:0000256" key="7">
    <source>
        <dbReference type="SAM" id="Phobius"/>
    </source>
</evidence>
<feature type="transmembrane region" description="Helical" evidence="7">
    <location>
        <begin position="280"/>
        <end position="300"/>
    </location>
</feature>
<dbReference type="RefSeq" id="WP_189026518.1">
    <property type="nucleotide sequence ID" value="NZ_BMKR01000012.1"/>
</dbReference>
<dbReference type="SUPFAM" id="SSF103473">
    <property type="entry name" value="MFS general substrate transporter"/>
    <property type="match status" value="1"/>
</dbReference>
<evidence type="ECO:0000256" key="5">
    <source>
        <dbReference type="ARBA" id="ARBA00022989"/>
    </source>
</evidence>
<keyword evidence="5 7" id="KW-1133">Transmembrane helix</keyword>
<feature type="transmembrane region" description="Helical" evidence="7">
    <location>
        <begin position="41"/>
        <end position="61"/>
    </location>
</feature>
<dbReference type="Proteomes" id="UP000637643">
    <property type="component" value="Unassembled WGS sequence"/>
</dbReference>
<dbReference type="PANTHER" id="PTHR43266:SF8">
    <property type="entry name" value="MACROLIDE-EFFLUX PROTEIN"/>
    <property type="match status" value="1"/>
</dbReference>
<reference evidence="8" key="2">
    <citation type="submission" date="2020-09" db="EMBL/GenBank/DDBJ databases">
        <authorList>
            <person name="Sun Q."/>
            <person name="Zhou Y."/>
        </authorList>
    </citation>
    <scope>NUCLEOTIDE SEQUENCE</scope>
    <source>
        <strain evidence="8">CGMCC 1.16134</strain>
    </source>
</reference>
<feature type="transmembrane region" description="Helical" evidence="7">
    <location>
        <begin position="253"/>
        <end position="273"/>
    </location>
</feature>
<evidence type="ECO:0000313" key="8">
    <source>
        <dbReference type="EMBL" id="GGF84533.1"/>
    </source>
</evidence>
<dbReference type="AlphaFoldDB" id="A0A917CD87"/>
<keyword evidence="2" id="KW-0813">Transport</keyword>
<proteinExistence type="predicted"/>
<evidence type="ECO:0000256" key="6">
    <source>
        <dbReference type="ARBA" id="ARBA00023136"/>
    </source>
</evidence>
<name>A0A917CD87_9BACL</name>
<comment type="subcellular location">
    <subcellularLocation>
        <location evidence="1">Cell membrane</location>
        <topology evidence="1">Multi-pass membrane protein</topology>
    </subcellularLocation>
</comment>
<dbReference type="EMBL" id="BMKR01000012">
    <property type="protein sequence ID" value="GGF84533.1"/>
    <property type="molecule type" value="Genomic_DNA"/>
</dbReference>
<evidence type="ECO:0000256" key="4">
    <source>
        <dbReference type="ARBA" id="ARBA00022692"/>
    </source>
</evidence>
<feature type="transmembrane region" description="Helical" evidence="7">
    <location>
        <begin position="218"/>
        <end position="241"/>
    </location>
</feature>
<feature type="transmembrane region" description="Helical" evidence="7">
    <location>
        <begin position="7"/>
        <end position="29"/>
    </location>
</feature>
<keyword evidence="3" id="KW-1003">Cell membrane</keyword>
<feature type="transmembrane region" description="Helical" evidence="7">
    <location>
        <begin position="339"/>
        <end position="361"/>
    </location>
</feature>
<feature type="transmembrane region" description="Helical" evidence="7">
    <location>
        <begin position="134"/>
        <end position="158"/>
    </location>
</feature>
<evidence type="ECO:0000256" key="3">
    <source>
        <dbReference type="ARBA" id="ARBA00022475"/>
    </source>
</evidence>
<evidence type="ECO:0000256" key="2">
    <source>
        <dbReference type="ARBA" id="ARBA00022448"/>
    </source>
</evidence>
<reference evidence="8" key="1">
    <citation type="journal article" date="2014" name="Int. J. Syst. Evol. Microbiol.">
        <title>Complete genome sequence of Corynebacterium casei LMG S-19264T (=DSM 44701T), isolated from a smear-ripened cheese.</title>
        <authorList>
            <consortium name="US DOE Joint Genome Institute (JGI-PGF)"/>
            <person name="Walter F."/>
            <person name="Albersmeier A."/>
            <person name="Kalinowski J."/>
            <person name="Ruckert C."/>
        </authorList>
    </citation>
    <scope>NUCLEOTIDE SEQUENCE</scope>
    <source>
        <strain evidence="8">CGMCC 1.16134</strain>
    </source>
</reference>
<dbReference type="Gene3D" id="1.20.1250.20">
    <property type="entry name" value="MFS general substrate transporter like domains"/>
    <property type="match status" value="1"/>
</dbReference>
<dbReference type="PANTHER" id="PTHR43266">
    <property type="entry name" value="MACROLIDE-EFFLUX PROTEIN"/>
    <property type="match status" value="1"/>
</dbReference>
<organism evidence="8 9">
    <name type="scientific">Paenibacillus albidus</name>
    <dbReference type="NCBI Taxonomy" id="2041023"/>
    <lineage>
        <taxon>Bacteria</taxon>
        <taxon>Bacillati</taxon>
        <taxon>Bacillota</taxon>
        <taxon>Bacilli</taxon>
        <taxon>Bacillales</taxon>
        <taxon>Paenibacillaceae</taxon>
        <taxon>Paenibacillus</taxon>
    </lineage>
</organism>
<dbReference type="GO" id="GO:0005886">
    <property type="term" value="C:plasma membrane"/>
    <property type="evidence" value="ECO:0007669"/>
    <property type="project" value="UniProtKB-SubCell"/>
</dbReference>
<dbReference type="GO" id="GO:0022857">
    <property type="term" value="F:transmembrane transporter activity"/>
    <property type="evidence" value="ECO:0007669"/>
    <property type="project" value="InterPro"/>
</dbReference>
<gene>
    <name evidence="8" type="ORF">GCM10010912_32150</name>
</gene>
<dbReference type="InterPro" id="IPR036259">
    <property type="entry name" value="MFS_trans_sf"/>
</dbReference>
<evidence type="ECO:0000256" key="1">
    <source>
        <dbReference type="ARBA" id="ARBA00004651"/>
    </source>
</evidence>
<comment type="caution">
    <text evidence="8">The sequence shown here is derived from an EMBL/GenBank/DDBJ whole genome shotgun (WGS) entry which is preliminary data.</text>
</comment>
<feature type="transmembrane region" description="Helical" evidence="7">
    <location>
        <begin position="367"/>
        <end position="389"/>
    </location>
</feature>
<sequence length="401" mass="43224">MFKNQYVRTIILSSMLLQLGIWVRNFAILLYVTELTNNDPFYVSLISVVEFAPIFLFAIIGGTMADRWRPKRTMILSDFLSAISMFAVLVAVMQGSWHSLLAATFISAVLSQFSQPSAMKLFKQHVLEEQLQGVMAVFQSLSAFFMVIGPIAGAYVYGQFGIEISLAVMGVMFIASGLVLTRLPADAQENKEQLQGSIGAEMKAGLNYVKSNAVLRNLGATFAFAGMAAGLIQPLAVFVIIENLGREKEFLQWMLMANGGAMLLGGAVIMGVARKLQPQLLLAAGLLVSAVCTVLVGWSHSTPLTLALQIVSGFIYPCIHVGINTLILRNTQAAYMGRVGGIMGPLFMGMMVVGMTVTGYLKGAFSLFAVYAASGCFFLIGMLLLVPLLKKAPAAQEASRA</sequence>
<dbReference type="CDD" id="cd06173">
    <property type="entry name" value="MFS_MefA_like"/>
    <property type="match status" value="1"/>
</dbReference>
<keyword evidence="9" id="KW-1185">Reference proteome</keyword>
<protein>
    <submittedName>
        <fullName evidence="8">MFS transporter</fullName>
    </submittedName>
</protein>
<dbReference type="Pfam" id="PF07690">
    <property type="entry name" value="MFS_1"/>
    <property type="match status" value="1"/>
</dbReference>
<evidence type="ECO:0000313" key="9">
    <source>
        <dbReference type="Proteomes" id="UP000637643"/>
    </source>
</evidence>
<feature type="transmembrane region" description="Helical" evidence="7">
    <location>
        <begin position="306"/>
        <end position="327"/>
    </location>
</feature>
<accession>A0A917CD87</accession>
<keyword evidence="6 7" id="KW-0472">Membrane</keyword>
<dbReference type="InterPro" id="IPR011701">
    <property type="entry name" value="MFS"/>
</dbReference>
<keyword evidence="4 7" id="KW-0812">Transmembrane</keyword>